<protein>
    <recommendedName>
        <fullName evidence="6">Serine/threonine-protein phosphatase</fullName>
        <ecNumber evidence="6">3.1.3.16</ecNumber>
    </recommendedName>
</protein>
<dbReference type="EC" id="3.1.3.16" evidence="6"/>
<dbReference type="PROSITE" id="PS50096">
    <property type="entry name" value="IQ"/>
    <property type="match status" value="1"/>
</dbReference>
<dbReference type="GO" id="GO:0004722">
    <property type="term" value="F:protein serine/threonine phosphatase activity"/>
    <property type="evidence" value="ECO:0007669"/>
    <property type="project" value="UniProtKB-EC"/>
</dbReference>
<accession>A0A8S2LV15</accession>
<evidence type="ECO:0000313" key="9">
    <source>
        <dbReference type="EMBL" id="CAF3925287.1"/>
    </source>
</evidence>
<comment type="cofactor">
    <cofactor evidence="1">
        <name>Mn(2+)</name>
        <dbReference type="ChEBI" id="CHEBI:29035"/>
    </cofactor>
</comment>
<evidence type="ECO:0000256" key="7">
    <source>
        <dbReference type="SAM" id="MobiDB-lite"/>
    </source>
</evidence>
<comment type="similarity">
    <text evidence="6">Belongs to the PPP phosphatase family.</text>
</comment>
<dbReference type="InterPro" id="IPR029052">
    <property type="entry name" value="Metallo-depent_PP-like"/>
</dbReference>
<dbReference type="SUPFAM" id="SSF56300">
    <property type="entry name" value="Metallo-dependent phosphatases"/>
    <property type="match status" value="1"/>
</dbReference>
<evidence type="ECO:0000259" key="8">
    <source>
        <dbReference type="PROSITE" id="PS00125"/>
    </source>
</evidence>
<keyword evidence="4 6" id="KW-0378">Hydrolase</keyword>
<evidence type="ECO:0000313" key="10">
    <source>
        <dbReference type="Proteomes" id="UP000681967"/>
    </source>
</evidence>
<dbReference type="InterPro" id="IPR013235">
    <property type="entry name" value="PPP_dom"/>
</dbReference>
<evidence type="ECO:0000256" key="3">
    <source>
        <dbReference type="ARBA" id="ARBA00022737"/>
    </source>
</evidence>
<evidence type="ECO:0000256" key="4">
    <source>
        <dbReference type="ARBA" id="ARBA00022801"/>
    </source>
</evidence>
<dbReference type="InterPro" id="IPR004843">
    <property type="entry name" value="Calcineurin-like_PHP"/>
</dbReference>
<dbReference type="Gene3D" id="3.60.21.10">
    <property type="match status" value="1"/>
</dbReference>
<feature type="region of interest" description="Disordered" evidence="7">
    <location>
        <begin position="356"/>
        <end position="376"/>
    </location>
</feature>
<dbReference type="EMBL" id="CAJOBH010002828">
    <property type="protein sequence ID" value="CAF3925287.1"/>
    <property type="molecule type" value="Genomic_DNA"/>
</dbReference>
<keyword evidence="5" id="KW-0464">Manganese</keyword>
<reference evidence="9" key="1">
    <citation type="submission" date="2021-02" db="EMBL/GenBank/DDBJ databases">
        <authorList>
            <person name="Nowell W R."/>
        </authorList>
    </citation>
    <scope>NUCLEOTIDE SEQUENCE</scope>
</reference>
<dbReference type="PRINTS" id="PR00114">
    <property type="entry name" value="STPHPHTASE"/>
</dbReference>
<dbReference type="Proteomes" id="UP000681967">
    <property type="component" value="Unassembled WGS sequence"/>
</dbReference>
<dbReference type="PANTHER" id="PTHR45668">
    <property type="entry name" value="SERINE/THREONINE-PROTEIN PHOSPHATASE 5-RELATED"/>
    <property type="match status" value="1"/>
</dbReference>
<dbReference type="PANTHER" id="PTHR45668:SF3">
    <property type="entry name" value="SERINE_THREONINE-PROTEIN PHOSPHATASE RDGC"/>
    <property type="match status" value="1"/>
</dbReference>
<sequence>MWHKATSRFFRGVYQDDNNCVNSEDEIVPQVAAMSEKVDKMKMVSKLSVSPVEKSASKIQAAFRKHQARLKLKKQAAWQIHEKLEYSSEQTESKLKDMFEKLLKSSDILSPSVTKLLHKAGLPVEEKELLRLTNPDNIRVDATYQGPRVEGPITRKIFVDLIEAFQRGQVLHEKYVCEILHQARAILKSLPNFNHVDLTYLRHVFVVGDLHGQLADLLHIFNSNGLPSTDNAYVFNGDFVDRGRNSVEVILLLLVALILYPSSVFLNRGNHEDIMVTVRYGFFNELNQKYRTRKAPLIDLFKDIFSWLPLYSYVDAGKCKIIILHGGISDKINLKKLNHISRNRYVSIEVSPQSKTGAKRLTEEEENEYRQIQGMQ</sequence>
<dbReference type="CDD" id="cd23767">
    <property type="entry name" value="IQCD"/>
    <property type="match status" value="1"/>
</dbReference>
<dbReference type="InterPro" id="IPR051134">
    <property type="entry name" value="PPP_phosphatase"/>
</dbReference>
<name>A0A8S2LV15_9BILA</name>
<dbReference type="PROSITE" id="PS00125">
    <property type="entry name" value="SER_THR_PHOSPHATASE"/>
    <property type="match status" value="1"/>
</dbReference>
<proteinExistence type="inferred from homology"/>
<keyword evidence="3" id="KW-0677">Repeat</keyword>
<keyword evidence="2" id="KW-0479">Metal-binding</keyword>
<evidence type="ECO:0000256" key="1">
    <source>
        <dbReference type="ARBA" id="ARBA00001936"/>
    </source>
</evidence>
<comment type="catalytic activity">
    <reaction evidence="6">
        <text>O-phospho-L-threonyl-[protein] + H2O = L-threonyl-[protein] + phosphate</text>
        <dbReference type="Rhea" id="RHEA:47004"/>
        <dbReference type="Rhea" id="RHEA-COMP:11060"/>
        <dbReference type="Rhea" id="RHEA-COMP:11605"/>
        <dbReference type="ChEBI" id="CHEBI:15377"/>
        <dbReference type="ChEBI" id="CHEBI:30013"/>
        <dbReference type="ChEBI" id="CHEBI:43474"/>
        <dbReference type="ChEBI" id="CHEBI:61977"/>
        <dbReference type="EC" id="3.1.3.16"/>
    </reaction>
</comment>
<feature type="domain" description="Serine/threonine specific protein phosphatases" evidence="8">
    <location>
        <begin position="267"/>
        <end position="272"/>
    </location>
</feature>
<dbReference type="SMART" id="SM00156">
    <property type="entry name" value="PP2Ac"/>
    <property type="match status" value="1"/>
</dbReference>
<organism evidence="9 10">
    <name type="scientific">Rotaria magnacalcarata</name>
    <dbReference type="NCBI Taxonomy" id="392030"/>
    <lineage>
        <taxon>Eukaryota</taxon>
        <taxon>Metazoa</taxon>
        <taxon>Spiralia</taxon>
        <taxon>Gnathifera</taxon>
        <taxon>Rotifera</taxon>
        <taxon>Eurotatoria</taxon>
        <taxon>Bdelloidea</taxon>
        <taxon>Philodinida</taxon>
        <taxon>Philodinidae</taxon>
        <taxon>Rotaria</taxon>
    </lineage>
</organism>
<dbReference type="GO" id="GO:0046872">
    <property type="term" value="F:metal ion binding"/>
    <property type="evidence" value="ECO:0007669"/>
    <property type="project" value="UniProtKB-KW"/>
</dbReference>
<dbReference type="InterPro" id="IPR006186">
    <property type="entry name" value="Ser/Thr-sp_prot-phosphatase"/>
</dbReference>
<dbReference type="AlphaFoldDB" id="A0A8S2LV15"/>
<dbReference type="Pfam" id="PF08321">
    <property type="entry name" value="PPP5"/>
    <property type="match status" value="1"/>
</dbReference>
<evidence type="ECO:0000256" key="5">
    <source>
        <dbReference type="ARBA" id="ARBA00023211"/>
    </source>
</evidence>
<dbReference type="Pfam" id="PF00149">
    <property type="entry name" value="Metallophos"/>
    <property type="match status" value="1"/>
</dbReference>
<comment type="caution">
    <text evidence="9">The sequence shown here is derived from an EMBL/GenBank/DDBJ whole genome shotgun (WGS) entry which is preliminary data.</text>
</comment>
<gene>
    <name evidence="9" type="ORF">BYL167_LOCUS9710</name>
</gene>
<evidence type="ECO:0000256" key="6">
    <source>
        <dbReference type="RuleBase" id="RU004273"/>
    </source>
</evidence>
<evidence type="ECO:0000256" key="2">
    <source>
        <dbReference type="ARBA" id="ARBA00022723"/>
    </source>
</evidence>